<protein>
    <submittedName>
        <fullName evidence="1">Septum formation initiator</fullName>
    </submittedName>
</protein>
<name>A0A1G7EUD1_9FLAO</name>
<evidence type="ECO:0000313" key="1">
    <source>
        <dbReference type="EMBL" id="SDE67294.1"/>
    </source>
</evidence>
<evidence type="ECO:0000313" key="2">
    <source>
        <dbReference type="Proteomes" id="UP000199321"/>
    </source>
</evidence>
<organism evidence="1 2">
    <name type="scientific">Ulvibacter litoralis</name>
    <dbReference type="NCBI Taxonomy" id="227084"/>
    <lineage>
        <taxon>Bacteria</taxon>
        <taxon>Pseudomonadati</taxon>
        <taxon>Bacteroidota</taxon>
        <taxon>Flavobacteriia</taxon>
        <taxon>Flavobacteriales</taxon>
        <taxon>Flavobacteriaceae</taxon>
        <taxon>Ulvibacter</taxon>
    </lineage>
</organism>
<dbReference type="RefSeq" id="WP_093142296.1">
    <property type="nucleotide sequence ID" value="NZ_BMWO01000002.1"/>
</dbReference>
<keyword evidence="2" id="KW-1185">Reference proteome</keyword>
<reference evidence="1 2" key="1">
    <citation type="submission" date="2016-10" db="EMBL/GenBank/DDBJ databases">
        <authorList>
            <person name="de Groot N.N."/>
        </authorList>
    </citation>
    <scope>NUCLEOTIDE SEQUENCE [LARGE SCALE GENOMIC DNA]</scope>
    <source>
        <strain evidence="1 2">DSM 16195</strain>
    </source>
</reference>
<sequence>MKLSELKKQKWVKWMSNKYMLILILFVIWMLFFDTNSYLMHKELDHDINALEDNKEFYKKEIEHDKVFIEKMKDSDEVEKFAREKYFLKKENEDIFIIEHEDSLKTKRTNE</sequence>
<dbReference type="AlphaFoldDB" id="A0A1G7EUD1"/>
<dbReference type="Pfam" id="PF04977">
    <property type="entry name" value="DivIC"/>
    <property type="match status" value="1"/>
</dbReference>
<gene>
    <name evidence="1" type="ORF">SAMN05421855_102151</name>
</gene>
<dbReference type="InterPro" id="IPR007060">
    <property type="entry name" value="FtsL/DivIC"/>
</dbReference>
<proteinExistence type="predicted"/>
<dbReference type="Proteomes" id="UP000199321">
    <property type="component" value="Unassembled WGS sequence"/>
</dbReference>
<dbReference type="OrthoDB" id="1467719at2"/>
<dbReference type="STRING" id="227084.SAMN05421855_102151"/>
<dbReference type="EMBL" id="FNBA01000002">
    <property type="protein sequence ID" value="SDE67294.1"/>
    <property type="molecule type" value="Genomic_DNA"/>
</dbReference>
<accession>A0A1G7EUD1</accession>